<organism evidence="2 3">
    <name type="scientific">Chitinophaga ginsengisegetis</name>
    <dbReference type="NCBI Taxonomy" id="393003"/>
    <lineage>
        <taxon>Bacteria</taxon>
        <taxon>Pseudomonadati</taxon>
        <taxon>Bacteroidota</taxon>
        <taxon>Chitinophagia</taxon>
        <taxon>Chitinophagales</taxon>
        <taxon>Chitinophagaceae</taxon>
        <taxon>Chitinophaga</taxon>
    </lineage>
</organism>
<name>A0A1T5PCU6_9BACT</name>
<evidence type="ECO:0000313" key="3">
    <source>
        <dbReference type="Proteomes" id="UP000190166"/>
    </source>
</evidence>
<dbReference type="AlphaFoldDB" id="A0A1T5PCU6"/>
<keyword evidence="3" id="KW-1185">Reference proteome</keyword>
<proteinExistence type="predicted"/>
<evidence type="ECO:0000256" key="1">
    <source>
        <dbReference type="SAM" id="SignalP"/>
    </source>
</evidence>
<dbReference type="Pfam" id="PF11751">
    <property type="entry name" value="PorP_SprF"/>
    <property type="match status" value="1"/>
</dbReference>
<feature type="signal peptide" evidence="1">
    <location>
        <begin position="1"/>
        <end position="22"/>
    </location>
</feature>
<reference evidence="2 3" key="1">
    <citation type="submission" date="2017-02" db="EMBL/GenBank/DDBJ databases">
        <authorList>
            <person name="Peterson S.W."/>
        </authorList>
    </citation>
    <scope>NUCLEOTIDE SEQUENCE [LARGE SCALE GENOMIC DNA]</scope>
    <source>
        <strain evidence="2 3">DSM 18108</strain>
    </source>
</reference>
<protein>
    <submittedName>
        <fullName evidence="2">Type IX secretion system membrane protein, PorP/SprF family</fullName>
    </submittedName>
</protein>
<dbReference type="Proteomes" id="UP000190166">
    <property type="component" value="Unassembled WGS sequence"/>
</dbReference>
<evidence type="ECO:0000313" key="2">
    <source>
        <dbReference type="EMBL" id="SKD10453.1"/>
    </source>
</evidence>
<dbReference type="InterPro" id="IPR019861">
    <property type="entry name" value="PorP/SprF_Bacteroidetes"/>
</dbReference>
<dbReference type="EMBL" id="FUZZ01000007">
    <property type="protein sequence ID" value="SKD10453.1"/>
    <property type="molecule type" value="Genomic_DNA"/>
</dbReference>
<dbReference type="NCBIfam" id="TIGR03519">
    <property type="entry name" value="T9SS_PorP_fam"/>
    <property type="match status" value="1"/>
</dbReference>
<dbReference type="STRING" id="393003.SAMN05660461_6369"/>
<gene>
    <name evidence="2" type="ORF">SAMN05660461_6369</name>
</gene>
<sequence length="332" mass="37222">MCMKRYFVFLVSMFCSWHQLQAQQDAQFSQYIFNGLYINPAYAGYRQELNAHAFYRNQWVGVPGAPETMSLAIDGSLNNDRVGLALQVSHDKIGAQSQLAAYGNYAYRIPLGGETGRLAFGIGAGIVQQGLNPNELEFTNPNEPNLGGATQHMLLFDIRAGAYYATENWFVGFSADNLTAQYQAKNKPLGHFIPAPKPHFYFTGGALLRMNDDVFLKPSFLLKDDKAGPTSLDLNMFVLLKELVWLGGGYRTAVELYNKPALQQGLAKPGAVIAMAEVFVLPELRIGYAFDYALNKYRTYNNGTHEISVGYYFKRMDNAKRTSLRQVRCSYF</sequence>
<accession>A0A1T5PCU6</accession>
<keyword evidence="1" id="KW-0732">Signal</keyword>
<feature type="chain" id="PRO_5013295852" evidence="1">
    <location>
        <begin position="23"/>
        <end position="332"/>
    </location>
</feature>